<dbReference type="AlphaFoldDB" id="A0A812ATA2"/>
<sequence length="589" mass="67773">MREIKEELERLNLLDKHKNYVNSQSDLQQYGWSDLELRSYQVIGLNWLLSRYYHHHGCILGDEMGLGKTCQTIACTLYLRKVESLQRPDIVICPRSVLENWRDEFKRFAPKLLVQVYTGDKIARQSLQENLTPRDSLSGYPFDVLITTYEICMKDSEFFSRIPWHLMIIDEAHRLKNQNALLRQTLTEWNTTQRILLTGTPVQNNLQELYSLLNFVAESIFLLSLKDKFVWKFSDTENKQATSDLHQLLQPFLLRRIKEQVLKDLPKKSEVILFHGLSTVQKKIYKAILTKDLSIFVSNSDLPGTSQRSLMNVLMELRKCVNHPYLFDGVEPEPFEVGEHLVESSQKLVLIDRLLNHLKATGHKVLMFSQMTRMLDILQDYLTYRGYTYERLDGSVRGDERYLAVKNFNHNEDTFVFLLSTKAGGQGLNLTSADTVIFVDSDFNPQNDLQAAARAHRIGQNRPVKIVRLIGSNTVEEIILRRAEVKLKLTERVVEEGQFAILPQKDSKLSLITDNKVKLQDIIKFGVDKLLQDSSGDAGANDVDLISLLGRSKNGQWAETATNGPCNGEDQLIVSLTIFYFFVSYLQPY</sequence>
<dbReference type="InterPro" id="IPR031053">
    <property type="entry name" value="ALC1"/>
</dbReference>
<comment type="subcellular location">
    <subcellularLocation>
        <location evidence="1">Nucleus</location>
    </subcellularLocation>
</comment>
<evidence type="ECO:0000313" key="8">
    <source>
        <dbReference type="Proteomes" id="UP000597762"/>
    </source>
</evidence>
<evidence type="ECO:0000256" key="1">
    <source>
        <dbReference type="ARBA" id="ARBA00004123"/>
    </source>
</evidence>
<protein>
    <submittedName>
        <fullName evidence="7">CHD1L</fullName>
        <ecNumber evidence="7">3.6.4.12</ecNumber>
    </submittedName>
</protein>
<dbReference type="InterPro" id="IPR000330">
    <property type="entry name" value="SNF2_N"/>
</dbReference>
<evidence type="ECO:0000256" key="2">
    <source>
        <dbReference type="ARBA" id="ARBA00022741"/>
    </source>
</evidence>
<comment type="caution">
    <text evidence="7">The sequence shown here is derived from an EMBL/GenBank/DDBJ whole genome shotgun (WGS) entry which is preliminary data.</text>
</comment>
<dbReference type="GO" id="GO:0016787">
    <property type="term" value="F:hydrolase activity"/>
    <property type="evidence" value="ECO:0007669"/>
    <property type="project" value="UniProtKB-KW"/>
</dbReference>
<dbReference type="Pfam" id="PF00176">
    <property type="entry name" value="SNF2-rel_dom"/>
    <property type="match status" value="1"/>
</dbReference>
<dbReference type="PROSITE" id="PS51194">
    <property type="entry name" value="HELICASE_CTER"/>
    <property type="match status" value="1"/>
</dbReference>
<dbReference type="Proteomes" id="UP000597762">
    <property type="component" value="Unassembled WGS sequence"/>
</dbReference>
<name>A0A812ATA2_ACAPH</name>
<dbReference type="PROSITE" id="PS00690">
    <property type="entry name" value="DEAH_ATP_HELICASE"/>
    <property type="match status" value="1"/>
</dbReference>
<dbReference type="InterPro" id="IPR049730">
    <property type="entry name" value="SNF2/RAD54-like_C"/>
</dbReference>
<dbReference type="GO" id="GO:0005634">
    <property type="term" value="C:nucleus"/>
    <property type="evidence" value="ECO:0007669"/>
    <property type="project" value="UniProtKB-SubCell"/>
</dbReference>
<evidence type="ECO:0000259" key="6">
    <source>
        <dbReference type="PROSITE" id="PS51194"/>
    </source>
</evidence>
<dbReference type="EC" id="3.6.4.12" evidence="7"/>
<dbReference type="CDD" id="cd18793">
    <property type="entry name" value="SF2_C_SNF"/>
    <property type="match status" value="1"/>
</dbReference>
<dbReference type="PROSITE" id="PS51192">
    <property type="entry name" value="HELICASE_ATP_BIND_1"/>
    <property type="match status" value="1"/>
</dbReference>
<keyword evidence="4" id="KW-0067">ATP-binding</keyword>
<dbReference type="GO" id="GO:0006281">
    <property type="term" value="P:DNA repair"/>
    <property type="evidence" value="ECO:0007669"/>
    <property type="project" value="InterPro"/>
</dbReference>
<dbReference type="SMART" id="SM00487">
    <property type="entry name" value="DEXDc"/>
    <property type="match status" value="1"/>
</dbReference>
<reference evidence="7" key="1">
    <citation type="submission" date="2021-01" db="EMBL/GenBank/DDBJ databases">
        <authorList>
            <person name="Li R."/>
            <person name="Bekaert M."/>
        </authorList>
    </citation>
    <scope>NUCLEOTIDE SEQUENCE</scope>
    <source>
        <strain evidence="7">Farmed</strain>
    </source>
</reference>
<gene>
    <name evidence="7" type="ORF">SPHA_5037</name>
</gene>
<dbReference type="GO" id="GO:0003678">
    <property type="term" value="F:DNA helicase activity"/>
    <property type="evidence" value="ECO:0007669"/>
    <property type="project" value="UniProtKB-EC"/>
</dbReference>
<accession>A0A812ATA2</accession>
<dbReference type="InterPro" id="IPR014001">
    <property type="entry name" value="Helicase_ATP-bd"/>
</dbReference>
<dbReference type="GO" id="GO:0005524">
    <property type="term" value="F:ATP binding"/>
    <property type="evidence" value="ECO:0007669"/>
    <property type="project" value="UniProtKB-KW"/>
</dbReference>
<keyword evidence="8" id="KW-1185">Reference proteome</keyword>
<dbReference type="Gene3D" id="3.40.50.10810">
    <property type="entry name" value="Tandem AAA-ATPase domain"/>
    <property type="match status" value="1"/>
</dbReference>
<keyword evidence="3 7" id="KW-0378">Hydrolase</keyword>
<keyword evidence="2" id="KW-0547">Nucleotide-binding</keyword>
<dbReference type="InterPro" id="IPR001650">
    <property type="entry name" value="Helicase_C-like"/>
</dbReference>
<dbReference type="Pfam" id="PF00271">
    <property type="entry name" value="Helicase_C"/>
    <property type="match status" value="1"/>
</dbReference>
<evidence type="ECO:0000259" key="5">
    <source>
        <dbReference type="PROSITE" id="PS51192"/>
    </source>
</evidence>
<evidence type="ECO:0000313" key="7">
    <source>
        <dbReference type="EMBL" id="CAE1157105.1"/>
    </source>
</evidence>
<feature type="domain" description="Helicase C-terminal" evidence="6">
    <location>
        <begin position="350"/>
        <end position="510"/>
    </location>
</feature>
<proteinExistence type="predicted"/>
<organism evidence="7 8">
    <name type="scientific">Acanthosepion pharaonis</name>
    <name type="common">Pharaoh cuttlefish</name>
    <name type="synonym">Sepia pharaonis</name>
    <dbReference type="NCBI Taxonomy" id="158019"/>
    <lineage>
        <taxon>Eukaryota</taxon>
        <taxon>Metazoa</taxon>
        <taxon>Spiralia</taxon>
        <taxon>Lophotrochozoa</taxon>
        <taxon>Mollusca</taxon>
        <taxon>Cephalopoda</taxon>
        <taxon>Coleoidea</taxon>
        <taxon>Decapodiformes</taxon>
        <taxon>Sepiida</taxon>
        <taxon>Sepiina</taxon>
        <taxon>Sepiidae</taxon>
        <taxon>Acanthosepion</taxon>
    </lineage>
</organism>
<dbReference type="InterPro" id="IPR002464">
    <property type="entry name" value="DNA/RNA_helicase_DEAH_CS"/>
</dbReference>
<dbReference type="PANTHER" id="PTHR47157:SF1">
    <property type="entry name" value="CHROMODOMAIN-HELICASE-DNA-BINDING PROTEIN 1-LIKE"/>
    <property type="match status" value="1"/>
</dbReference>
<feature type="domain" description="Helicase ATP-binding" evidence="5">
    <location>
        <begin position="49"/>
        <end position="219"/>
    </location>
</feature>
<dbReference type="GO" id="GO:0006338">
    <property type="term" value="P:chromatin remodeling"/>
    <property type="evidence" value="ECO:0007669"/>
    <property type="project" value="InterPro"/>
</dbReference>
<dbReference type="OrthoDB" id="6142064at2759"/>
<dbReference type="InterPro" id="IPR038718">
    <property type="entry name" value="SNF2-like_sf"/>
</dbReference>
<dbReference type="SMART" id="SM00490">
    <property type="entry name" value="HELICc"/>
    <property type="match status" value="1"/>
</dbReference>
<dbReference type="EMBL" id="CAHIKZ030000168">
    <property type="protein sequence ID" value="CAE1157105.1"/>
    <property type="molecule type" value="Genomic_DNA"/>
</dbReference>
<evidence type="ECO:0000256" key="3">
    <source>
        <dbReference type="ARBA" id="ARBA00022801"/>
    </source>
</evidence>
<dbReference type="InterPro" id="IPR027417">
    <property type="entry name" value="P-loop_NTPase"/>
</dbReference>
<evidence type="ECO:0000256" key="4">
    <source>
        <dbReference type="ARBA" id="ARBA00022840"/>
    </source>
</evidence>
<dbReference type="PANTHER" id="PTHR47157">
    <property type="entry name" value="CHROMODOMAIN-HELICASE-DNA-BINDING PROTEIN 1-LIKE"/>
    <property type="match status" value="1"/>
</dbReference>
<dbReference type="Gene3D" id="3.40.50.300">
    <property type="entry name" value="P-loop containing nucleotide triphosphate hydrolases"/>
    <property type="match status" value="1"/>
</dbReference>
<dbReference type="SUPFAM" id="SSF52540">
    <property type="entry name" value="P-loop containing nucleoside triphosphate hydrolases"/>
    <property type="match status" value="2"/>
</dbReference>